<dbReference type="Proteomes" id="UP000228593">
    <property type="component" value="Unassembled WGS sequence"/>
</dbReference>
<organism evidence="1 2">
    <name type="scientific">Massilia psychrophila</name>
    <dbReference type="NCBI Taxonomy" id="1603353"/>
    <lineage>
        <taxon>Bacteria</taxon>
        <taxon>Pseudomonadati</taxon>
        <taxon>Pseudomonadota</taxon>
        <taxon>Betaproteobacteria</taxon>
        <taxon>Burkholderiales</taxon>
        <taxon>Oxalobacteraceae</taxon>
        <taxon>Telluria group</taxon>
        <taxon>Massilia</taxon>
    </lineage>
</organism>
<dbReference type="RefSeq" id="WP_099916764.1">
    <property type="nucleotide sequence ID" value="NZ_BMHS01000028.1"/>
</dbReference>
<gene>
    <name evidence="1" type="ORF">CR103_14890</name>
</gene>
<name>A0A2G8SYU0_9BURK</name>
<dbReference type="OrthoDB" id="955344at2"/>
<accession>A0A2G8SYU0</accession>
<reference evidence="1 2" key="1">
    <citation type="submission" date="2017-10" db="EMBL/GenBank/DDBJ databases">
        <title>Massilia psychrophilum sp. nov., a novel purple-pigmented bacterium isolated from Tianshan glacier, Xinjiang Municipality, China.</title>
        <authorList>
            <person name="Wang H."/>
        </authorList>
    </citation>
    <scope>NUCLEOTIDE SEQUENCE [LARGE SCALE GENOMIC DNA]</scope>
    <source>
        <strain evidence="1 2">JCM 30813</strain>
    </source>
</reference>
<keyword evidence="2" id="KW-1185">Reference proteome</keyword>
<protein>
    <submittedName>
        <fullName evidence="1">Uncharacterized protein</fullName>
    </submittedName>
</protein>
<sequence>MIAKAIKGKGFRGALEYDLSKEQGRVIDTNMEGVGLRELARKFGEIRKLRPNLGSAICTAWD</sequence>
<comment type="caution">
    <text evidence="1">The sequence shown here is derived from an EMBL/GenBank/DDBJ whole genome shotgun (WGS) entry which is preliminary data.</text>
</comment>
<proteinExistence type="predicted"/>
<dbReference type="AlphaFoldDB" id="A0A2G8SYU0"/>
<evidence type="ECO:0000313" key="2">
    <source>
        <dbReference type="Proteomes" id="UP000228593"/>
    </source>
</evidence>
<evidence type="ECO:0000313" key="1">
    <source>
        <dbReference type="EMBL" id="PIL38967.1"/>
    </source>
</evidence>
<dbReference type="EMBL" id="PDOB01000025">
    <property type="protein sequence ID" value="PIL38967.1"/>
    <property type="molecule type" value="Genomic_DNA"/>
</dbReference>